<dbReference type="PANTHER" id="PTHR45125">
    <property type="entry name" value="F21J9.4-RELATED"/>
    <property type="match status" value="1"/>
</dbReference>
<dbReference type="OrthoDB" id="2507429at2759"/>
<accession>A0A2N5T133</accession>
<evidence type="ECO:0000313" key="2">
    <source>
        <dbReference type="Proteomes" id="UP000235388"/>
    </source>
</evidence>
<proteinExistence type="predicted"/>
<organism evidence="1 2">
    <name type="scientific">Puccinia coronata f. sp. avenae</name>
    <dbReference type="NCBI Taxonomy" id="200324"/>
    <lineage>
        <taxon>Eukaryota</taxon>
        <taxon>Fungi</taxon>
        <taxon>Dikarya</taxon>
        <taxon>Basidiomycota</taxon>
        <taxon>Pucciniomycotina</taxon>
        <taxon>Pucciniomycetes</taxon>
        <taxon>Pucciniales</taxon>
        <taxon>Pucciniaceae</taxon>
        <taxon>Puccinia</taxon>
    </lineage>
</organism>
<reference evidence="1 2" key="1">
    <citation type="submission" date="2017-11" db="EMBL/GenBank/DDBJ databases">
        <title>De novo assembly and phasing of dikaryotic genomes from two isolates of Puccinia coronata f. sp. avenae, the causal agent of oat crown rust.</title>
        <authorList>
            <person name="Miller M.E."/>
            <person name="Zhang Y."/>
            <person name="Omidvar V."/>
            <person name="Sperschneider J."/>
            <person name="Schwessinger B."/>
            <person name="Raley C."/>
            <person name="Palmer J.M."/>
            <person name="Garnica D."/>
            <person name="Upadhyaya N."/>
            <person name="Rathjen J."/>
            <person name="Taylor J.M."/>
            <person name="Park R.F."/>
            <person name="Dodds P.N."/>
            <person name="Hirsch C.D."/>
            <person name="Kianian S.F."/>
            <person name="Figueroa M."/>
        </authorList>
    </citation>
    <scope>NUCLEOTIDE SEQUENCE [LARGE SCALE GENOMIC DNA]</scope>
    <source>
        <strain evidence="1">12NC29</strain>
    </source>
</reference>
<dbReference type="Proteomes" id="UP000235388">
    <property type="component" value="Unassembled WGS sequence"/>
</dbReference>
<dbReference type="PANTHER" id="PTHR45125:SF3">
    <property type="entry name" value="NO-APICAL-MERISTEM-ASSOCIATED CARBOXY-TERMINAL DOMAIN PROTEIN"/>
    <property type="match status" value="1"/>
</dbReference>
<dbReference type="EMBL" id="PGCJ01000817">
    <property type="protein sequence ID" value="PLW19196.1"/>
    <property type="molecule type" value="Genomic_DNA"/>
</dbReference>
<keyword evidence="2" id="KW-1185">Reference proteome</keyword>
<comment type="caution">
    <text evidence="1">The sequence shown here is derived from an EMBL/GenBank/DDBJ whole genome shotgun (WGS) entry which is preliminary data.</text>
</comment>
<name>A0A2N5T133_9BASI</name>
<protein>
    <submittedName>
        <fullName evidence="1">Uncharacterized protein</fullName>
    </submittedName>
</protein>
<evidence type="ECO:0000313" key="1">
    <source>
        <dbReference type="EMBL" id="PLW19196.1"/>
    </source>
</evidence>
<dbReference type="AlphaFoldDB" id="A0A2N5T133"/>
<gene>
    <name evidence="1" type="ORF">PCANC_10006</name>
</gene>
<sequence length="75" mass="8445">MLQNPPVGPSLLAKQAEKEFLYFETNGTTAENTSKKVKKTLNYQEHEDIAICQAWIQVSEDPRVGTCQDGATFWV</sequence>